<comment type="caution">
    <text evidence="11">The sequence shown here is derived from an EMBL/GenBank/DDBJ whole genome shotgun (WGS) entry which is preliminary data.</text>
</comment>
<evidence type="ECO:0000256" key="4">
    <source>
        <dbReference type="ARBA" id="ARBA00022692"/>
    </source>
</evidence>
<feature type="transmembrane region" description="Helical" evidence="9">
    <location>
        <begin position="30"/>
        <end position="49"/>
    </location>
</feature>
<dbReference type="EMBL" id="MU129081">
    <property type="protein sequence ID" value="KAF9507432.1"/>
    <property type="molecule type" value="Genomic_DNA"/>
</dbReference>
<keyword evidence="5 9" id="KW-1133">Transmembrane helix</keyword>
<evidence type="ECO:0000313" key="11">
    <source>
        <dbReference type="EMBL" id="KAF9507432.1"/>
    </source>
</evidence>
<evidence type="ECO:0000256" key="3">
    <source>
        <dbReference type="ARBA" id="ARBA00022448"/>
    </source>
</evidence>
<feature type="transmembrane region" description="Helical" evidence="9">
    <location>
        <begin position="117"/>
        <end position="137"/>
    </location>
</feature>
<dbReference type="GO" id="GO:0005886">
    <property type="term" value="C:plasma membrane"/>
    <property type="evidence" value="ECO:0007669"/>
    <property type="project" value="TreeGrafter"/>
</dbReference>
<dbReference type="Pfam" id="PF08030">
    <property type="entry name" value="NAD_binding_6"/>
    <property type="match status" value="1"/>
</dbReference>
<evidence type="ECO:0000313" key="12">
    <source>
        <dbReference type="Proteomes" id="UP000886523"/>
    </source>
</evidence>
<dbReference type="SUPFAM" id="SSF52343">
    <property type="entry name" value="Ferredoxin reductase-like, C-terminal NADP-linked domain"/>
    <property type="match status" value="1"/>
</dbReference>
<dbReference type="PANTHER" id="PTHR32361">
    <property type="entry name" value="FERRIC/CUPRIC REDUCTASE TRANSMEMBRANE COMPONENT"/>
    <property type="match status" value="1"/>
</dbReference>
<dbReference type="InterPro" id="IPR013130">
    <property type="entry name" value="Fe3_Rdtase_TM_dom"/>
</dbReference>
<evidence type="ECO:0000256" key="7">
    <source>
        <dbReference type="ARBA" id="ARBA00023065"/>
    </source>
</evidence>
<dbReference type="PROSITE" id="PS51384">
    <property type="entry name" value="FAD_FR"/>
    <property type="match status" value="1"/>
</dbReference>
<comment type="subcellular location">
    <subcellularLocation>
        <location evidence="1">Membrane</location>
        <topology evidence="1">Multi-pass membrane protein</topology>
    </subcellularLocation>
</comment>
<gene>
    <name evidence="11" type="ORF">BS47DRAFT_1351598</name>
</gene>
<dbReference type="CDD" id="cd06186">
    <property type="entry name" value="NOX_Duox_like_FAD_NADP"/>
    <property type="match status" value="1"/>
</dbReference>
<reference evidence="11" key="1">
    <citation type="journal article" date="2020" name="Nat. Commun.">
        <title>Large-scale genome sequencing of mycorrhizal fungi provides insights into the early evolution of symbiotic traits.</title>
        <authorList>
            <person name="Miyauchi S."/>
            <person name="Kiss E."/>
            <person name="Kuo A."/>
            <person name="Drula E."/>
            <person name="Kohler A."/>
            <person name="Sanchez-Garcia M."/>
            <person name="Morin E."/>
            <person name="Andreopoulos B."/>
            <person name="Barry K.W."/>
            <person name="Bonito G."/>
            <person name="Buee M."/>
            <person name="Carver A."/>
            <person name="Chen C."/>
            <person name="Cichocki N."/>
            <person name="Clum A."/>
            <person name="Culley D."/>
            <person name="Crous P.W."/>
            <person name="Fauchery L."/>
            <person name="Girlanda M."/>
            <person name="Hayes R.D."/>
            <person name="Keri Z."/>
            <person name="LaButti K."/>
            <person name="Lipzen A."/>
            <person name="Lombard V."/>
            <person name="Magnuson J."/>
            <person name="Maillard F."/>
            <person name="Murat C."/>
            <person name="Nolan M."/>
            <person name="Ohm R.A."/>
            <person name="Pangilinan J."/>
            <person name="Pereira M.F."/>
            <person name="Perotto S."/>
            <person name="Peter M."/>
            <person name="Pfister S."/>
            <person name="Riley R."/>
            <person name="Sitrit Y."/>
            <person name="Stielow J.B."/>
            <person name="Szollosi G."/>
            <person name="Zifcakova L."/>
            <person name="Stursova M."/>
            <person name="Spatafora J.W."/>
            <person name="Tedersoo L."/>
            <person name="Vaario L.M."/>
            <person name="Yamada A."/>
            <person name="Yan M."/>
            <person name="Wang P."/>
            <person name="Xu J."/>
            <person name="Bruns T."/>
            <person name="Baldrian P."/>
            <person name="Vilgalys R."/>
            <person name="Dunand C."/>
            <person name="Henrissat B."/>
            <person name="Grigoriev I.V."/>
            <person name="Hibbett D."/>
            <person name="Nagy L.G."/>
            <person name="Martin F.M."/>
        </authorList>
    </citation>
    <scope>NUCLEOTIDE SEQUENCE</scope>
    <source>
        <strain evidence="11">UP504</strain>
    </source>
</reference>
<organism evidence="11 12">
    <name type="scientific">Hydnum rufescens UP504</name>
    <dbReference type="NCBI Taxonomy" id="1448309"/>
    <lineage>
        <taxon>Eukaryota</taxon>
        <taxon>Fungi</taxon>
        <taxon>Dikarya</taxon>
        <taxon>Basidiomycota</taxon>
        <taxon>Agaricomycotina</taxon>
        <taxon>Agaricomycetes</taxon>
        <taxon>Cantharellales</taxon>
        <taxon>Hydnaceae</taxon>
        <taxon>Hydnum</taxon>
    </lineage>
</organism>
<evidence type="ECO:0000256" key="5">
    <source>
        <dbReference type="ARBA" id="ARBA00022989"/>
    </source>
</evidence>
<dbReference type="GO" id="GO:0000293">
    <property type="term" value="F:ferric-chelate reductase activity"/>
    <property type="evidence" value="ECO:0007669"/>
    <property type="project" value="TreeGrafter"/>
</dbReference>
<evidence type="ECO:0000256" key="6">
    <source>
        <dbReference type="ARBA" id="ARBA00023002"/>
    </source>
</evidence>
<dbReference type="Pfam" id="PF01794">
    <property type="entry name" value="Ferric_reduct"/>
    <property type="match status" value="1"/>
</dbReference>
<dbReference type="InterPro" id="IPR017927">
    <property type="entry name" value="FAD-bd_FR_type"/>
</dbReference>
<protein>
    <recommendedName>
        <fullName evidence="10">FAD-binding FR-type domain-containing protein</fullName>
    </recommendedName>
</protein>
<dbReference type="GO" id="GO:0006826">
    <property type="term" value="P:iron ion transport"/>
    <property type="evidence" value="ECO:0007669"/>
    <property type="project" value="TreeGrafter"/>
</dbReference>
<keyword evidence="8 9" id="KW-0472">Membrane</keyword>
<dbReference type="Proteomes" id="UP000886523">
    <property type="component" value="Unassembled WGS sequence"/>
</dbReference>
<dbReference type="InterPro" id="IPR039261">
    <property type="entry name" value="FNR_nucleotide-bd"/>
</dbReference>
<evidence type="ECO:0000256" key="9">
    <source>
        <dbReference type="SAM" id="Phobius"/>
    </source>
</evidence>
<proteinExistence type="inferred from homology"/>
<dbReference type="OrthoDB" id="3944240at2759"/>
<feature type="domain" description="FAD-binding FR-type" evidence="10">
    <location>
        <begin position="221"/>
        <end position="342"/>
    </location>
</feature>
<keyword evidence="3" id="KW-0813">Transport</keyword>
<keyword evidence="6" id="KW-0560">Oxidoreductase</keyword>
<keyword evidence="7" id="KW-0406">Ion transport</keyword>
<evidence type="ECO:0000256" key="1">
    <source>
        <dbReference type="ARBA" id="ARBA00004141"/>
    </source>
</evidence>
<dbReference type="GO" id="GO:0015677">
    <property type="term" value="P:copper ion import"/>
    <property type="evidence" value="ECO:0007669"/>
    <property type="project" value="TreeGrafter"/>
</dbReference>
<accession>A0A9P6AKD9</accession>
<dbReference type="Gene3D" id="3.40.50.80">
    <property type="entry name" value="Nucleotide-binding domain of ferredoxin-NADP reductase (FNR) module"/>
    <property type="match status" value="1"/>
</dbReference>
<keyword evidence="12" id="KW-1185">Reference proteome</keyword>
<dbReference type="InterPro" id="IPR017938">
    <property type="entry name" value="Riboflavin_synthase-like_b-brl"/>
</dbReference>
<dbReference type="InterPro" id="IPR051410">
    <property type="entry name" value="Ferric/Cupric_Reductase"/>
</dbReference>
<evidence type="ECO:0000259" key="10">
    <source>
        <dbReference type="PROSITE" id="PS51384"/>
    </source>
</evidence>
<comment type="similarity">
    <text evidence="2">Belongs to the ferric reductase (FRE) family.</text>
</comment>
<sequence>MSLENPTPPSGTSGITNTYVVDPQFARRFTAGWVGLAGVFVVLSAPRLYRSIRSGRAWQGLGIYEKFGGYEPLSEKREEKTPKPPSRTDRTIGILHALVRGPTLYSVPKTQINMGEVLIIIVYYAILLLCLLLQANLRINSNRGGFMALAQLPAVFLFGTKNNPLSFLLGRGYEKLNVIHRWSGGQASFLKTSKPQYGMAAYGTLCALTLLSLRPVRQKLYQFFFITHVMNAILESCDTSMTLVHIPDVTGGWIAGQHVQLRVFFGHRIYESHSFTIINAPPAITNLPTISNGGTHYGGITLAARVAGDWTRDLNTLAQNGEKGRQQVVVLLDGPYGGSSLDFGEYEAVLLISGGSGVTVSLGILDDLLGRIVRLGRPNRERTKRIDVVWCIRSFGAILWFAPMFMALGKAAEDSSVDLSFKFYVTCLCDPEAIPPIPNCTVSISKPTISESLQPLLTHAASTAGGTQNAVAKIGPMTAASVGGIGLHTELFAL</sequence>
<dbReference type="InterPro" id="IPR013121">
    <property type="entry name" value="Fe_red_NAD-bd_6"/>
</dbReference>
<dbReference type="AlphaFoldDB" id="A0A9P6AKD9"/>
<dbReference type="SUPFAM" id="SSF63380">
    <property type="entry name" value="Riboflavin synthase domain-like"/>
    <property type="match status" value="1"/>
</dbReference>
<evidence type="ECO:0000256" key="8">
    <source>
        <dbReference type="ARBA" id="ARBA00023136"/>
    </source>
</evidence>
<dbReference type="GO" id="GO:0006879">
    <property type="term" value="P:intracellular iron ion homeostasis"/>
    <property type="evidence" value="ECO:0007669"/>
    <property type="project" value="TreeGrafter"/>
</dbReference>
<name>A0A9P6AKD9_9AGAM</name>
<evidence type="ECO:0000256" key="2">
    <source>
        <dbReference type="ARBA" id="ARBA00006278"/>
    </source>
</evidence>
<keyword evidence="4 9" id="KW-0812">Transmembrane</keyword>